<dbReference type="InterPro" id="IPR016024">
    <property type="entry name" value="ARM-type_fold"/>
</dbReference>
<protein>
    <recommendedName>
        <fullName evidence="1">Eukaryotic translation initiation factor 3 subunit K</fullName>
        <shortName evidence="1">eIF3k</shortName>
    </recommendedName>
    <alternativeName>
        <fullName evidence="1">eIF-3 p25</fullName>
    </alternativeName>
</protein>
<evidence type="ECO:0000256" key="1">
    <source>
        <dbReference type="HAMAP-Rule" id="MF_03010"/>
    </source>
</evidence>
<comment type="subcellular location">
    <subcellularLocation>
        <location evidence="1">Cytoplasm</location>
    </subcellularLocation>
</comment>
<dbReference type="PANTHER" id="PTHR13022">
    <property type="entry name" value="EUKARYOTIC TRANSLATION INITIATION FACTOR 3 SUBUNIT 11"/>
    <property type="match status" value="1"/>
</dbReference>
<reference evidence="5" key="2">
    <citation type="submission" date="2019-09" db="UniProtKB">
        <authorList>
            <consortium name="WormBaseParasite"/>
        </authorList>
    </citation>
    <scope>IDENTIFICATION</scope>
</reference>
<reference evidence="3 4" key="1">
    <citation type="submission" date="2018-11" db="EMBL/GenBank/DDBJ databases">
        <authorList>
            <consortium name="Pathogen Informatics"/>
        </authorList>
    </citation>
    <scope>NUCLEOTIDE SEQUENCE [LARGE SCALE GENOMIC DNA]</scope>
</reference>
<feature type="domain" description="CSN8/PSMD8/EIF3K" evidence="2">
    <location>
        <begin position="60"/>
        <end position="126"/>
    </location>
</feature>
<dbReference type="Gene3D" id="1.10.10.10">
    <property type="entry name" value="Winged helix-like DNA-binding domain superfamily/Winged helix DNA-binding domain"/>
    <property type="match status" value="1"/>
</dbReference>
<keyword evidence="1" id="KW-0396">Initiation factor</keyword>
<keyword evidence="4" id="KW-1185">Reference proteome</keyword>
<dbReference type="AlphaFoldDB" id="A0A3P7YUG4"/>
<evidence type="ECO:0000259" key="2">
    <source>
        <dbReference type="Pfam" id="PF10075"/>
    </source>
</evidence>
<evidence type="ECO:0000313" key="4">
    <source>
        <dbReference type="Proteomes" id="UP000050761"/>
    </source>
</evidence>
<accession>A0A3P7YUG4</accession>
<keyword evidence="1" id="KW-0963">Cytoplasm</keyword>
<dbReference type="SUPFAM" id="SSF48371">
    <property type="entry name" value="ARM repeat"/>
    <property type="match status" value="1"/>
</dbReference>
<dbReference type="EMBL" id="UZAH01026454">
    <property type="protein sequence ID" value="VDO80989.1"/>
    <property type="molecule type" value="Genomic_DNA"/>
</dbReference>
<organism evidence="3">
    <name type="scientific">Heligmosomoides polygyrus</name>
    <name type="common">Parasitic roundworm</name>
    <dbReference type="NCBI Taxonomy" id="6339"/>
    <lineage>
        <taxon>Eukaryota</taxon>
        <taxon>Metazoa</taxon>
        <taxon>Ecdysozoa</taxon>
        <taxon>Nematoda</taxon>
        <taxon>Chromadorea</taxon>
        <taxon>Rhabditida</taxon>
        <taxon>Rhabditina</taxon>
        <taxon>Rhabditomorpha</taxon>
        <taxon>Strongyloidea</taxon>
        <taxon>Heligmosomidae</taxon>
        <taxon>Heligmosomoides</taxon>
    </lineage>
</organism>
<proteinExistence type="inferred from homology"/>
<dbReference type="InterPro" id="IPR033464">
    <property type="entry name" value="CSN8_PSD8_EIF3K"/>
</dbReference>
<dbReference type="InterPro" id="IPR036388">
    <property type="entry name" value="WH-like_DNA-bd_sf"/>
</dbReference>
<dbReference type="Gene3D" id="1.25.40.250">
    <property type="entry name" value="ARM repeat, domain 1"/>
    <property type="match status" value="1"/>
</dbReference>
<dbReference type="GO" id="GO:0001732">
    <property type="term" value="P:formation of cytoplasmic translation initiation complex"/>
    <property type="evidence" value="ECO:0007669"/>
    <property type="project" value="UniProtKB-UniRule"/>
</dbReference>
<dbReference type="HAMAP" id="MF_03010">
    <property type="entry name" value="eIF3k"/>
    <property type="match status" value="1"/>
</dbReference>
<dbReference type="GO" id="GO:0003723">
    <property type="term" value="F:RNA binding"/>
    <property type="evidence" value="ECO:0007669"/>
    <property type="project" value="UniProtKB-UniRule"/>
</dbReference>
<dbReference type="GO" id="GO:0006446">
    <property type="term" value="P:regulation of translational initiation"/>
    <property type="evidence" value="ECO:0007669"/>
    <property type="project" value="InterPro"/>
</dbReference>
<evidence type="ECO:0000313" key="3">
    <source>
        <dbReference type="EMBL" id="VDO80989.1"/>
    </source>
</evidence>
<dbReference type="WBParaSite" id="HPBE_0000949101-mRNA-1">
    <property type="protein sequence ID" value="HPBE_0000949101-mRNA-1"/>
    <property type="gene ID" value="HPBE_0000949101"/>
</dbReference>
<dbReference type="GO" id="GO:0043022">
    <property type="term" value="F:ribosome binding"/>
    <property type="evidence" value="ECO:0007669"/>
    <property type="project" value="InterPro"/>
</dbReference>
<name>A0A3P7YUG4_HELPZ</name>
<comment type="subunit">
    <text evidence="1">Component of the eukaryotic translation initiation factor 3 (eIF-3) complex.</text>
</comment>
<evidence type="ECO:0000313" key="5">
    <source>
        <dbReference type="WBParaSite" id="HPBE_0000949101-mRNA-1"/>
    </source>
</evidence>
<comment type="function">
    <text evidence="1">Component of the eukaryotic translation initiation factor 3 (eIF-3) complex, which is involved in protein synthesis of a specialized repertoire of mRNAs and, together with other initiation factors, stimulates binding of mRNA and methionyl-tRNAi to the 40S ribosome. The eIF-3 complex specifically targets and initiates translation of a subset of mRNAs involved in cell proliferation.</text>
</comment>
<dbReference type="GO" id="GO:0005852">
    <property type="term" value="C:eukaryotic translation initiation factor 3 complex"/>
    <property type="evidence" value="ECO:0007669"/>
    <property type="project" value="UniProtKB-UniRule"/>
</dbReference>
<dbReference type="PANTHER" id="PTHR13022:SF0">
    <property type="entry name" value="EUKARYOTIC TRANSLATION INITIATION FACTOR 3 SUBUNIT K"/>
    <property type="match status" value="1"/>
</dbReference>
<dbReference type="InterPro" id="IPR016020">
    <property type="entry name" value="Transl_init_fac_sub12_N_euk"/>
</dbReference>
<dbReference type="OrthoDB" id="337745at2759"/>
<dbReference type="FunFam" id="1.25.40.250:FF:000008">
    <property type="entry name" value="Eukaryotic translation initiation factor 3 subunit K"/>
    <property type="match status" value="1"/>
</dbReference>
<keyword evidence="1" id="KW-0648">Protein biosynthesis</keyword>
<comment type="similarity">
    <text evidence="1">Belongs to the eIF-3 subunit K family.</text>
</comment>
<sequence>MCFSSLRKRQQNHCFHCRYNPENVGDLARCVQAMATENQYDRDIVLTILKLYQLNPDKYDESIVRLVLLKTLMVLPGSDFALAKCLIDSNRLGSQELKRVLDLGSVLEACDFAVFWELMRGEYKPSTDVTEPFKVPQEVPRMVKSVAGFEEAVRVCTYASQLTTLVHIHYRCLPKIGSKSIVGWRNRFVLVHHFLICICMQNCISDKQIAEYVKRFGWEERPDNVFFIANHEATIRTRNIDEKLQFTSTSQTICSITT</sequence>
<dbReference type="GO" id="GO:0016282">
    <property type="term" value="C:eukaryotic 43S preinitiation complex"/>
    <property type="evidence" value="ECO:0007669"/>
    <property type="project" value="UniProtKB-UniRule"/>
</dbReference>
<dbReference type="Pfam" id="PF10075">
    <property type="entry name" value="CSN8_PSD8_EIF3K"/>
    <property type="match status" value="1"/>
</dbReference>
<dbReference type="InterPro" id="IPR009374">
    <property type="entry name" value="eIF3k"/>
</dbReference>
<dbReference type="Proteomes" id="UP000050761">
    <property type="component" value="Unassembled WGS sequence"/>
</dbReference>
<gene>
    <name evidence="3" type="ORF">HPBE_LOCUS9492</name>
</gene>
<dbReference type="GO" id="GO:0033290">
    <property type="term" value="C:eukaryotic 48S preinitiation complex"/>
    <property type="evidence" value="ECO:0007669"/>
    <property type="project" value="UniProtKB-UniRule"/>
</dbReference>
<dbReference type="GO" id="GO:0003743">
    <property type="term" value="F:translation initiation factor activity"/>
    <property type="evidence" value="ECO:0007669"/>
    <property type="project" value="UniProtKB-UniRule"/>
</dbReference>